<accession>A0AAV2IUF1</accession>
<evidence type="ECO:0000313" key="3">
    <source>
        <dbReference type="Proteomes" id="UP001497482"/>
    </source>
</evidence>
<sequence>MRDRWSNGSRDSADGRAEERRIVQMKKDRVDSAVQTGGSQVWTQDNQCDRAVVGLSSVDKMDDRSNAGTLCRIKSRNFSSS</sequence>
<evidence type="ECO:0000256" key="1">
    <source>
        <dbReference type="SAM" id="MobiDB-lite"/>
    </source>
</evidence>
<proteinExistence type="predicted"/>
<dbReference type="Proteomes" id="UP001497482">
    <property type="component" value="Chromosome 1"/>
</dbReference>
<evidence type="ECO:0000313" key="2">
    <source>
        <dbReference type="EMBL" id="CAL1568105.1"/>
    </source>
</evidence>
<dbReference type="AlphaFoldDB" id="A0AAV2IUF1"/>
<dbReference type="EMBL" id="OZ035823">
    <property type="protein sequence ID" value="CAL1568105.1"/>
    <property type="molecule type" value="Genomic_DNA"/>
</dbReference>
<gene>
    <name evidence="2" type="ORF">KC01_LOCUS789</name>
</gene>
<protein>
    <submittedName>
        <fullName evidence="2">Uncharacterized protein</fullName>
    </submittedName>
</protein>
<reference evidence="2 3" key="1">
    <citation type="submission" date="2024-04" db="EMBL/GenBank/DDBJ databases">
        <authorList>
            <person name="Waldvogel A.-M."/>
            <person name="Schoenle A."/>
        </authorList>
    </citation>
    <scope>NUCLEOTIDE SEQUENCE [LARGE SCALE GENOMIC DNA]</scope>
</reference>
<keyword evidence="3" id="KW-1185">Reference proteome</keyword>
<organism evidence="2 3">
    <name type="scientific">Knipowitschia caucasica</name>
    <name type="common">Caucasian dwarf goby</name>
    <name type="synonym">Pomatoschistus caucasicus</name>
    <dbReference type="NCBI Taxonomy" id="637954"/>
    <lineage>
        <taxon>Eukaryota</taxon>
        <taxon>Metazoa</taxon>
        <taxon>Chordata</taxon>
        <taxon>Craniata</taxon>
        <taxon>Vertebrata</taxon>
        <taxon>Euteleostomi</taxon>
        <taxon>Actinopterygii</taxon>
        <taxon>Neopterygii</taxon>
        <taxon>Teleostei</taxon>
        <taxon>Neoteleostei</taxon>
        <taxon>Acanthomorphata</taxon>
        <taxon>Gobiaria</taxon>
        <taxon>Gobiiformes</taxon>
        <taxon>Gobioidei</taxon>
        <taxon>Gobiidae</taxon>
        <taxon>Gobiinae</taxon>
        <taxon>Knipowitschia</taxon>
    </lineage>
</organism>
<name>A0AAV2IUF1_KNICA</name>
<feature type="region of interest" description="Disordered" evidence="1">
    <location>
        <begin position="1"/>
        <end position="20"/>
    </location>
</feature>